<feature type="compositionally biased region" description="Basic and acidic residues" evidence="7">
    <location>
        <begin position="422"/>
        <end position="437"/>
    </location>
</feature>
<dbReference type="Pfam" id="PF25777">
    <property type="entry name" value="Aurora-A_bind_TACC3"/>
    <property type="match status" value="1"/>
</dbReference>
<reference evidence="10" key="2">
    <citation type="submission" date="2025-09" db="UniProtKB">
        <authorList>
            <consortium name="Ensembl"/>
        </authorList>
    </citation>
    <scope>IDENTIFICATION</scope>
</reference>
<dbReference type="GO" id="GO:0007052">
    <property type="term" value="P:mitotic spindle organization"/>
    <property type="evidence" value="ECO:0007669"/>
    <property type="project" value="InterPro"/>
</dbReference>
<dbReference type="GO" id="GO:0005737">
    <property type="term" value="C:cytoplasm"/>
    <property type="evidence" value="ECO:0007669"/>
    <property type="project" value="TreeGrafter"/>
</dbReference>
<evidence type="ECO:0000256" key="4">
    <source>
        <dbReference type="ARBA" id="ARBA00022553"/>
    </source>
</evidence>
<keyword evidence="8" id="KW-1133">Transmembrane helix</keyword>
<feature type="region of interest" description="Disordered" evidence="7">
    <location>
        <begin position="68"/>
        <end position="117"/>
    </location>
</feature>
<feature type="region of interest" description="Disordered" evidence="7">
    <location>
        <begin position="149"/>
        <end position="461"/>
    </location>
</feature>
<dbReference type="GO" id="GO:0007097">
    <property type="term" value="P:nuclear migration"/>
    <property type="evidence" value="ECO:0007669"/>
    <property type="project" value="TreeGrafter"/>
</dbReference>
<dbReference type="PANTHER" id="PTHR13924">
    <property type="entry name" value="TRANSFORMING ACIDIC COILED-COIL CONTAINING PROTEIN 1/2"/>
    <property type="match status" value="1"/>
</dbReference>
<feature type="compositionally biased region" description="Polar residues" evidence="7">
    <location>
        <begin position="363"/>
        <end position="375"/>
    </location>
</feature>
<protein>
    <recommendedName>
        <fullName evidence="9">Transforming acidic coiled-coil-containing protein C-terminal domain-containing protein</fullName>
    </recommendedName>
</protein>
<dbReference type="InterPro" id="IPR039915">
    <property type="entry name" value="TACC"/>
</dbReference>
<name>A0A3Q3JAZ1_MONAL</name>
<evidence type="ECO:0000256" key="7">
    <source>
        <dbReference type="SAM" id="MobiDB-lite"/>
    </source>
</evidence>
<dbReference type="InterPro" id="IPR007707">
    <property type="entry name" value="TACC_C"/>
</dbReference>
<keyword evidence="3" id="KW-0963">Cytoplasm</keyword>
<comment type="similarity">
    <text evidence="2">Belongs to the TACC family.</text>
</comment>
<comment type="subcellular location">
    <subcellularLocation>
        <location evidence="1">Cytoplasm</location>
        <location evidence="1">Cytoskeleton</location>
    </subcellularLocation>
</comment>
<keyword evidence="8" id="KW-0472">Membrane</keyword>
<dbReference type="Ensembl" id="ENSMALT00000010986.1">
    <property type="protein sequence ID" value="ENSMALP00000010757.1"/>
    <property type="gene ID" value="ENSMALG00000007671.1"/>
</dbReference>
<evidence type="ECO:0000256" key="2">
    <source>
        <dbReference type="ARBA" id="ARBA00009423"/>
    </source>
</evidence>
<accession>A0A3Q3JAZ1</accession>
<organism evidence="10 11">
    <name type="scientific">Monopterus albus</name>
    <name type="common">Swamp eel</name>
    <dbReference type="NCBI Taxonomy" id="43700"/>
    <lineage>
        <taxon>Eukaryota</taxon>
        <taxon>Metazoa</taxon>
        <taxon>Chordata</taxon>
        <taxon>Craniata</taxon>
        <taxon>Vertebrata</taxon>
        <taxon>Euteleostomi</taxon>
        <taxon>Actinopterygii</taxon>
        <taxon>Neopterygii</taxon>
        <taxon>Teleostei</taxon>
        <taxon>Neoteleostei</taxon>
        <taxon>Acanthomorphata</taxon>
        <taxon>Anabantaria</taxon>
        <taxon>Synbranchiformes</taxon>
        <taxon>Synbranchidae</taxon>
        <taxon>Monopterus</taxon>
    </lineage>
</organism>
<keyword evidence="6" id="KW-0206">Cytoskeleton</keyword>
<dbReference type="GO" id="GO:0005856">
    <property type="term" value="C:cytoskeleton"/>
    <property type="evidence" value="ECO:0007669"/>
    <property type="project" value="UniProtKB-SubCell"/>
</dbReference>
<keyword evidence="4" id="KW-0597">Phosphoprotein</keyword>
<evidence type="ECO:0000256" key="3">
    <source>
        <dbReference type="ARBA" id="ARBA00022490"/>
    </source>
</evidence>
<sequence>MTTLDECITAKESLHLDKIDVLPQDNSKQLDEPQQEASSYPDDNMPIKSKGGYQLDFDNLDAINPFQSSNMMALTPARPAAENPTTHQAEAQSTKPEHVSEESTKTEPTLDETLPFTPSVENSLVDLSTNISSADSSGIVVVRIPDVDSWTATPDEKQPAKMPSSVDQDKASGSFVEDAPLPERGSYNLDFDNMEEINPFQTGGSKIQNSPSLVRKVPDNSQSAEEPQVKKNKCADGVDVPEEVQESLVQPEVKPEAAVAVSSDAARPQPAETQPAAAPSKEGPIKLEFNFDDGIEVKKKPLPKKFVKRPSGAKSKEGKPPSDVNPPKETPLKPDASDVADVPLPKNSYTFDFDKADDPNFNPFGTTTSINNSPKCSRKSSPVLMKAATPEQADQPEEKQAPSPACVGENVPVTELNPGAVSEHKAASDHDEARQPEGDQLVQSLPEPSDLCQPEQKSQSGMLDNEEFVPGATFMANDFDGQIDYLEQFGSSNFKESALRKQSLYLKFDPLLRESPKKSAGPAAQPPVPHPAAFASRLETPQMIEKEGTNRPLKNDFKLLDAAAPTRPVLESLIPPFPQPANTEDAIIEVLKYSQKDMDAAIAKVQAETKEKEEQWNAKYKKLLEDGQELRKIIAEFELEIAKMMGKFIYTLVLLIILKVIGLIILLASGKM</sequence>
<keyword evidence="11" id="KW-1185">Reference proteome</keyword>
<evidence type="ECO:0000259" key="9">
    <source>
        <dbReference type="Pfam" id="PF05010"/>
    </source>
</evidence>
<feature type="compositionally biased region" description="Basic and acidic residues" evidence="7">
    <location>
        <begin position="95"/>
        <end position="105"/>
    </location>
</feature>
<keyword evidence="8" id="KW-0812">Transmembrane</keyword>
<feature type="compositionally biased region" description="Low complexity" evidence="7">
    <location>
        <begin position="265"/>
        <end position="279"/>
    </location>
</feature>
<dbReference type="GO" id="GO:0021987">
    <property type="term" value="P:cerebral cortex development"/>
    <property type="evidence" value="ECO:0007669"/>
    <property type="project" value="TreeGrafter"/>
</dbReference>
<feature type="compositionally biased region" description="Polar residues" evidence="7">
    <location>
        <begin position="199"/>
        <end position="212"/>
    </location>
</feature>
<keyword evidence="5" id="KW-0175">Coiled coil</keyword>
<evidence type="ECO:0000256" key="6">
    <source>
        <dbReference type="ARBA" id="ARBA00023212"/>
    </source>
</evidence>
<evidence type="ECO:0000313" key="11">
    <source>
        <dbReference type="Proteomes" id="UP000261600"/>
    </source>
</evidence>
<feature type="compositionally biased region" description="Basic and acidic residues" evidence="7">
    <location>
        <begin position="227"/>
        <end position="236"/>
    </location>
</feature>
<dbReference type="InterPro" id="IPR057663">
    <property type="entry name" value="TACC3_Aurora-A_bind"/>
</dbReference>
<proteinExistence type="inferred from homology"/>
<dbReference type="AlphaFoldDB" id="A0A3Q3JAZ1"/>
<evidence type="ECO:0000256" key="5">
    <source>
        <dbReference type="ARBA" id="ARBA00023054"/>
    </source>
</evidence>
<feature type="compositionally biased region" description="Polar residues" evidence="7">
    <location>
        <begin position="83"/>
        <end position="94"/>
    </location>
</feature>
<dbReference type="Proteomes" id="UP000261600">
    <property type="component" value="Unplaced"/>
</dbReference>
<dbReference type="Pfam" id="PF05010">
    <property type="entry name" value="TACC_C"/>
    <property type="match status" value="1"/>
</dbReference>
<feature type="region of interest" description="Disordered" evidence="7">
    <location>
        <begin position="19"/>
        <end position="56"/>
    </location>
</feature>
<feature type="domain" description="Transforming acidic coiled-coil-containing protein C-terminal" evidence="9">
    <location>
        <begin position="593"/>
        <end position="645"/>
    </location>
</feature>
<evidence type="ECO:0000256" key="1">
    <source>
        <dbReference type="ARBA" id="ARBA00004245"/>
    </source>
</evidence>
<reference evidence="10" key="1">
    <citation type="submission" date="2025-08" db="UniProtKB">
        <authorList>
            <consortium name="Ensembl"/>
        </authorList>
    </citation>
    <scope>IDENTIFICATION</scope>
</reference>
<dbReference type="STRING" id="43700.ENSMALP00000010757"/>
<evidence type="ECO:0000256" key="8">
    <source>
        <dbReference type="SAM" id="Phobius"/>
    </source>
</evidence>
<feature type="transmembrane region" description="Helical" evidence="8">
    <location>
        <begin position="648"/>
        <end position="668"/>
    </location>
</feature>
<dbReference type="PANTHER" id="PTHR13924:SF4">
    <property type="entry name" value="TRANSFORMING ACIDIC COILED-COIL-CONTAINING PROTEIN 3"/>
    <property type="match status" value="1"/>
</dbReference>
<evidence type="ECO:0000313" key="10">
    <source>
        <dbReference type="Ensembl" id="ENSMALP00000010757.1"/>
    </source>
</evidence>